<name>A0A1I1Q8G8_9GAMM</name>
<reference evidence="1 2" key="1">
    <citation type="submission" date="2016-10" db="EMBL/GenBank/DDBJ databases">
        <authorList>
            <person name="de Groot N.N."/>
        </authorList>
    </citation>
    <scope>NUCLEOTIDE SEQUENCE [LARGE SCALE GENOMIC DNA]</scope>
    <source>
        <strain evidence="1 2">DSM 6059</strain>
    </source>
</reference>
<gene>
    <name evidence="1" type="ORF">SAMN02745724_03787</name>
</gene>
<dbReference type="AlphaFoldDB" id="A0A1I1Q8G8"/>
<dbReference type="STRING" id="1123010.SAMN02745724_03787"/>
<evidence type="ECO:0000313" key="2">
    <source>
        <dbReference type="Proteomes" id="UP000198862"/>
    </source>
</evidence>
<keyword evidence="2" id="KW-1185">Reference proteome</keyword>
<protein>
    <submittedName>
        <fullName evidence="1">Uncharacterized protein</fullName>
    </submittedName>
</protein>
<evidence type="ECO:0000313" key="1">
    <source>
        <dbReference type="EMBL" id="SFD18456.1"/>
    </source>
</evidence>
<sequence length="111" mass="12772">MTKEEALLAIVRFDDNKNDAFSQLVKFPQKYEAPIIEVTPLMLLHVLKLYTASKISTDELEFWADFIDIREDINSDKIEDEIYALSNPELMGAINTQTISKLIHILEKSDI</sequence>
<accession>A0A1I1Q8G8</accession>
<proteinExistence type="predicted"/>
<dbReference type="EMBL" id="FOLO01000039">
    <property type="protein sequence ID" value="SFD18456.1"/>
    <property type="molecule type" value="Genomic_DNA"/>
</dbReference>
<dbReference type="RefSeq" id="WP_091988236.1">
    <property type="nucleotide sequence ID" value="NZ_FOLO01000039.1"/>
</dbReference>
<organism evidence="1 2">
    <name type="scientific">Pseudoalteromonas denitrificans DSM 6059</name>
    <dbReference type="NCBI Taxonomy" id="1123010"/>
    <lineage>
        <taxon>Bacteria</taxon>
        <taxon>Pseudomonadati</taxon>
        <taxon>Pseudomonadota</taxon>
        <taxon>Gammaproteobacteria</taxon>
        <taxon>Alteromonadales</taxon>
        <taxon>Pseudoalteromonadaceae</taxon>
        <taxon>Pseudoalteromonas</taxon>
    </lineage>
</organism>
<dbReference type="Proteomes" id="UP000198862">
    <property type="component" value="Unassembled WGS sequence"/>
</dbReference>
<dbReference type="OrthoDB" id="7595800at2"/>